<dbReference type="RefSeq" id="WP_039348701.1">
    <property type="nucleotide sequence ID" value="NZ_PGEZ01000001.1"/>
</dbReference>
<dbReference type="OrthoDB" id="9773549at2"/>
<dbReference type="AlphaFoldDB" id="A0A0B2BLL6"/>
<proteinExistence type="predicted"/>
<dbReference type="GO" id="GO:0080030">
    <property type="term" value="F:methyl indole-3-acetate esterase activity"/>
    <property type="evidence" value="ECO:0007669"/>
    <property type="project" value="TreeGrafter"/>
</dbReference>
<dbReference type="GO" id="GO:0080032">
    <property type="term" value="F:methyl jasmonate esterase activity"/>
    <property type="evidence" value="ECO:0007669"/>
    <property type="project" value="TreeGrafter"/>
</dbReference>
<keyword evidence="3" id="KW-1185">Reference proteome</keyword>
<dbReference type="SUPFAM" id="SSF53474">
    <property type="entry name" value="alpha/beta-Hydrolases"/>
    <property type="match status" value="1"/>
</dbReference>
<sequence>MTTFLLVHGAFRGGWAWRRVRPHLVAAGHDVYAPSLVGAGERVGEPVAGLATWVDQLAGLLDTEDLTEVVAVAHSQGGVVVRALVAAAPERIAQVVYLDAAVPDPGERAIDLTPPPPGFALPGRDALVPARPPEPGGDVDDELAAWMAGRLTPTPFAPSLDRVVVTAERAVPASYVFCADTPAGYPSEVTRTRLDERGIGYRTLDAGHDAPLTAPRLVADVLLTAVERPA</sequence>
<dbReference type="EMBL" id="PGEZ01000001">
    <property type="protein sequence ID" value="PJJ56347.1"/>
    <property type="molecule type" value="Genomic_DNA"/>
</dbReference>
<dbReference type="Gene3D" id="3.40.50.1820">
    <property type="entry name" value="alpha/beta hydrolase"/>
    <property type="match status" value="1"/>
</dbReference>
<evidence type="ECO:0000259" key="1">
    <source>
        <dbReference type="Pfam" id="PF12697"/>
    </source>
</evidence>
<dbReference type="PANTHER" id="PTHR10992:SF1086">
    <property type="entry name" value="AB HYDROLASE-1 DOMAIN-CONTAINING PROTEIN"/>
    <property type="match status" value="1"/>
</dbReference>
<comment type="caution">
    <text evidence="2">The sequence shown here is derived from an EMBL/GenBank/DDBJ whole genome shotgun (WGS) entry which is preliminary data.</text>
</comment>
<dbReference type="Proteomes" id="UP000230842">
    <property type="component" value="Unassembled WGS sequence"/>
</dbReference>
<gene>
    <name evidence="2" type="ORF">CLV56_0553</name>
</gene>
<feature type="domain" description="AB hydrolase-1" evidence="1">
    <location>
        <begin position="4"/>
        <end position="221"/>
    </location>
</feature>
<protein>
    <submittedName>
        <fullName evidence="2">Alpha/beta hydrolase family protein</fullName>
    </submittedName>
</protein>
<organism evidence="2 3">
    <name type="scientific">Mumia flava</name>
    <dbReference type="NCBI Taxonomy" id="1348852"/>
    <lineage>
        <taxon>Bacteria</taxon>
        <taxon>Bacillati</taxon>
        <taxon>Actinomycetota</taxon>
        <taxon>Actinomycetes</taxon>
        <taxon>Propionibacteriales</taxon>
        <taxon>Nocardioidaceae</taxon>
        <taxon>Mumia</taxon>
    </lineage>
</organism>
<accession>A0A0B2BLL6</accession>
<evidence type="ECO:0000313" key="2">
    <source>
        <dbReference type="EMBL" id="PJJ56347.1"/>
    </source>
</evidence>
<name>A0A0B2BLL6_9ACTN</name>
<keyword evidence="2" id="KW-0378">Hydrolase</keyword>
<dbReference type="InterPro" id="IPR029058">
    <property type="entry name" value="AB_hydrolase_fold"/>
</dbReference>
<dbReference type="Pfam" id="PF12697">
    <property type="entry name" value="Abhydrolase_6"/>
    <property type="match status" value="1"/>
</dbReference>
<dbReference type="InterPro" id="IPR000073">
    <property type="entry name" value="AB_hydrolase_1"/>
</dbReference>
<evidence type="ECO:0000313" key="3">
    <source>
        <dbReference type="Proteomes" id="UP000230842"/>
    </source>
</evidence>
<dbReference type="InterPro" id="IPR045889">
    <property type="entry name" value="MES/HNL"/>
</dbReference>
<reference evidence="2 3" key="1">
    <citation type="submission" date="2017-11" db="EMBL/GenBank/DDBJ databases">
        <title>Genomic Encyclopedia of Archaeal and Bacterial Type Strains, Phase II (KMG-II): From Individual Species to Whole Genera.</title>
        <authorList>
            <person name="Goeker M."/>
        </authorList>
    </citation>
    <scope>NUCLEOTIDE SEQUENCE [LARGE SCALE GENOMIC DNA]</scope>
    <source>
        <strain evidence="2 3">DSM 27763</strain>
    </source>
</reference>
<dbReference type="PANTHER" id="PTHR10992">
    <property type="entry name" value="METHYLESTERASE FAMILY MEMBER"/>
    <property type="match status" value="1"/>
</dbReference>